<evidence type="ECO:0000256" key="1">
    <source>
        <dbReference type="SAM" id="Coils"/>
    </source>
</evidence>
<organism evidence="3 4">
    <name type="scientific">Endozoicomonas gorgoniicola</name>
    <dbReference type="NCBI Taxonomy" id="1234144"/>
    <lineage>
        <taxon>Bacteria</taxon>
        <taxon>Pseudomonadati</taxon>
        <taxon>Pseudomonadota</taxon>
        <taxon>Gammaproteobacteria</taxon>
        <taxon>Oceanospirillales</taxon>
        <taxon>Endozoicomonadaceae</taxon>
        <taxon>Endozoicomonas</taxon>
    </lineage>
</organism>
<keyword evidence="2" id="KW-0472">Membrane</keyword>
<keyword evidence="2" id="KW-0812">Transmembrane</keyword>
<evidence type="ECO:0000313" key="4">
    <source>
        <dbReference type="Proteomes" id="UP001209854"/>
    </source>
</evidence>
<proteinExistence type="predicted"/>
<feature type="coiled-coil region" evidence="1">
    <location>
        <begin position="54"/>
        <end position="81"/>
    </location>
</feature>
<evidence type="ECO:0000256" key="2">
    <source>
        <dbReference type="SAM" id="Phobius"/>
    </source>
</evidence>
<dbReference type="EMBL" id="JAPFCC010000002">
    <property type="protein sequence ID" value="MCW7556498.1"/>
    <property type="molecule type" value="Genomic_DNA"/>
</dbReference>
<name>A0ABT3N587_9GAMM</name>
<feature type="transmembrane region" description="Helical" evidence="2">
    <location>
        <begin position="12"/>
        <end position="31"/>
    </location>
</feature>
<keyword evidence="1" id="KW-0175">Coiled coil</keyword>
<protein>
    <submittedName>
        <fullName evidence="3">Uncharacterized protein</fullName>
    </submittedName>
</protein>
<accession>A0ABT3N587</accession>
<dbReference type="Proteomes" id="UP001209854">
    <property type="component" value="Unassembled WGS sequence"/>
</dbReference>
<dbReference type="RefSeq" id="WP_262568767.1">
    <property type="nucleotide sequence ID" value="NZ_CP103299.1"/>
</dbReference>
<sequence length="82" mass="9748">MEHWHLDRKLNITHLISTVMIIASLFLWGGGIERRIDGNAKDIAHLKEVQERDRQQDKEAREEFKSQLKSIETKLDRLIERL</sequence>
<evidence type="ECO:0000313" key="3">
    <source>
        <dbReference type="EMBL" id="MCW7556498.1"/>
    </source>
</evidence>
<gene>
    <name evidence="3" type="ORF">NX722_28450</name>
</gene>
<comment type="caution">
    <text evidence="3">The sequence shown here is derived from an EMBL/GenBank/DDBJ whole genome shotgun (WGS) entry which is preliminary data.</text>
</comment>
<keyword evidence="2" id="KW-1133">Transmembrane helix</keyword>
<reference evidence="3 4" key="1">
    <citation type="submission" date="2022-10" db="EMBL/GenBank/DDBJ databases">
        <title>High-quality genome sequences of two octocoral-associated bacteria, Endozoicomonas euniceicola EF212 and Endozoicomonas gorgoniicola PS125.</title>
        <authorList>
            <person name="Chiou Y.-J."/>
            <person name="Chen Y.-H."/>
        </authorList>
    </citation>
    <scope>NUCLEOTIDE SEQUENCE [LARGE SCALE GENOMIC DNA]</scope>
    <source>
        <strain evidence="3 4">PS125</strain>
    </source>
</reference>
<keyword evidence="4" id="KW-1185">Reference proteome</keyword>